<accession>A0A1M6JT95</accession>
<dbReference type="Proteomes" id="UP000322917">
    <property type="component" value="Unassembled WGS sequence"/>
</dbReference>
<feature type="transmembrane region" description="Helical" evidence="1">
    <location>
        <begin position="105"/>
        <end position="131"/>
    </location>
</feature>
<feature type="transmembrane region" description="Helical" evidence="1">
    <location>
        <begin position="137"/>
        <end position="159"/>
    </location>
</feature>
<evidence type="ECO:0000313" key="3">
    <source>
        <dbReference type="Proteomes" id="UP000322917"/>
    </source>
</evidence>
<reference evidence="2 3" key="1">
    <citation type="submission" date="2016-11" db="EMBL/GenBank/DDBJ databases">
        <authorList>
            <person name="Varghese N."/>
            <person name="Submissions S."/>
        </authorList>
    </citation>
    <scope>NUCLEOTIDE SEQUENCE [LARGE SCALE GENOMIC DNA]</scope>
    <source>
        <strain evidence="2 3">DSM 15287</strain>
    </source>
</reference>
<feature type="transmembrane region" description="Helical" evidence="1">
    <location>
        <begin position="78"/>
        <end position="98"/>
    </location>
</feature>
<evidence type="ECO:0000256" key="1">
    <source>
        <dbReference type="SAM" id="Phobius"/>
    </source>
</evidence>
<keyword evidence="3" id="KW-1185">Reference proteome</keyword>
<protein>
    <recommendedName>
        <fullName evidence="4">ECF transporter S component</fullName>
    </recommendedName>
</protein>
<organism evidence="2 3">
    <name type="scientific">Propionispora hippei DSM 15287</name>
    <dbReference type="NCBI Taxonomy" id="1123003"/>
    <lineage>
        <taxon>Bacteria</taxon>
        <taxon>Bacillati</taxon>
        <taxon>Bacillota</taxon>
        <taxon>Negativicutes</taxon>
        <taxon>Selenomonadales</taxon>
        <taxon>Sporomusaceae</taxon>
        <taxon>Propionispora</taxon>
    </lineage>
</organism>
<dbReference type="RefSeq" id="WP_223191760.1">
    <property type="nucleotide sequence ID" value="NZ_FQZD01000024.1"/>
</dbReference>
<name>A0A1M6JT95_9FIRM</name>
<dbReference type="AlphaFoldDB" id="A0A1M6JT95"/>
<dbReference type="EMBL" id="FQZD01000024">
    <property type="protein sequence ID" value="SHJ49945.1"/>
    <property type="molecule type" value="Genomic_DNA"/>
</dbReference>
<feature type="transmembrane region" description="Helical" evidence="1">
    <location>
        <begin position="33"/>
        <end position="51"/>
    </location>
</feature>
<keyword evidence="1" id="KW-1133">Transmembrane helix</keyword>
<evidence type="ECO:0008006" key="4">
    <source>
        <dbReference type="Google" id="ProtNLM"/>
    </source>
</evidence>
<evidence type="ECO:0000313" key="2">
    <source>
        <dbReference type="EMBL" id="SHJ49945.1"/>
    </source>
</evidence>
<proteinExistence type="predicted"/>
<sequence>MKNHRLTRAALLLALTLLFQSLRLLIPIPAVATTFIIGSLVNACLLLAAYFSGFGPAFAIAVLAPVVAYFQQMLFVPIFIIPVALGNIIYITLSLLLIKRKNGGIGIVVAAFAKAVFMFGSCTWLAAWLILPEKVAAGLLFVMSWPQAVTGITGGWIAYSAGKRLGAFRRSEI</sequence>
<keyword evidence="1" id="KW-0812">Transmembrane</keyword>
<keyword evidence="1" id="KW-0472">Membrane</keyword>
<gene>
    <name evidence="2" type="ORF">SAMN02745170_02671</name>
</gene>